<keyword evidence="2" id="KW-1185">Reference proteome</keyword>
<dbReference type="GeneID" id="65130213"/>
<dbReference type="RefSeq" id="YP_010111764.1">
    <property type="nucleotide sequence ID" value="NC_055884.1"/>
</dbReference>
<organism evidence="1 2">
    <name type="scientific">uncultured phage cr126_1</name>
    <dbReference type="NCBI Taxonomy" id="2772075"/>
    <lineage>
        <taxon>Viruses</taxon>
        <taxon>Duplodnaviria</taxon>
        <taxon>Heunggongvirae</taxon>
        <taxon>Uroviricota</taxon>
        <taxon>Caudoviricetes</taxon>
        <taxon>Crassvirales</taxon>
        <taxon>Steigviridae</taxon>
        <taxon>Asinivirinae</taxon>
        <taxon>Kolpuevirus</taxon>
        <taxon>Kolpuevirus hominis</taxon>
    </lineage>
</organism>
<proteinExistence type="predicted"/>
<dbReference type="EMBL" id="MT774391">
    <property type="protein sequence ID" value="QOR59606.1"/>
    <property type="molecule type" value="Genomic_DNA"/>
</dbReference>
<dbReference type="Proteomes" id="UP000594161">
    <property type="component" value="Segment"/>
</dbReference>
<protein>
    <submittedName>
        <fullName evidence="1">Putative transcription factor</fullName>
    </submittedName>
</protein>
<evidence type="ECO:0000313" key="2">
    <source>
        <dbReference type="Proteomes" id="UP000594161"/>
    </source>
</evidence>
<sequence>MEDLQDKQSDYNNEPVEYCTHCLSLAIRDVNGQPYCDKCGCTKTAKTDIHTWEKKYGTVYGGSYVTKK</sequence>
<name>A0A7M1RZA4_9CAUD</name>
<dbReference type="KEGG" id="vg:65130213"/>
<reference evidence="1 2" key="1">
    <citation type="submission" date="2020-07" db="EMBL/GenBank/DDBJ databases">
        <title>Taxonomic proposal: Crassvirales, a new order of highly abundant and diverse bacterial viruses.</title>
        <authorList>
            <person name="Shkoporov A.N."/>
            <person name="Stockdale S.R."/>
            <person name="Guerin E."/>
            <person name="Ross R.P."/>
            <person name="Hill C."/>
        </authorList>
    </citation>
    <scope>NUCLEOTIDE SEQUENCE [LARGE SCALE GENOMIC DNA]</scope>
</reference>
<accession>A0A7M1RZA4</accession>
<evidence type="ECO:0000313" key="1">
    <source>
        <dbReference type="EMBL" id="QOR59606.1"/>
    </source>
</evidence>